<name>A0A9W7ZSU1_9FUNG</name>
<keyword evidence="7" id="KW-0539">Nucleus</keyword>
<dbReference type="OrthoDB" id="3268246at2759"/>
<dbReference type="InterPro" id="IPR005043">
    <property type="entry name" value="XPO2_C"/>
</dbReference>
<evidence type="ECO:0000256" key="4">
    <source>
        <dbReference type="ARBA" id="ARBA00022448"/>
    </source>
</evidence>
<dbReference type="SUPFAM" id="SSF48371">
    <property type="entry name" value="ARM repeat"/>
    <property type="match status" value="1"/>
</dbReference>
<dbReference type="FunFam" id="1.25.10.10:FF:000057">
    <property type="entry name" value="Exportin-2 isoform 1"/>
    <property type="match status" value="1"/>
</dbReference>
<keyword evidence="10" id="KW-1185">Reference proteome</keyword>
<proteinExistence type="inferred from homology"/>
<dbReference type="GO" id="GO:0031267">
    <property type="term" value="F:small GTPase binding"/>
    <property type="evidence" value="ECO:0007669"/>
    <property type="project" value="InterPro"/>
</dbReference>
<comment type="similarity">
    <text evidence="3">Belongs to the XPO2/CSE1 family.</text>
</comment>
<dbReference type="Gene3D" id="1.25.10.10">
    <property type="entry name" value="Leucine-rich Repeat Variant"/>
    <property type="match status" value="1"/>
</dbReference>
<evidence type="ECO:0000256" key="7">
    <source>
        <dbReference type="ARBA" id="ARBA00023242"/>
    </source>
</evidence>
<dbReference type="GO" id="GO:0006611">
    <property type="term" value="P:protein export from nucleus"/>
    <property type="evidence" value="ECO:0007669"/>
    <property type="project" value="TreeGrafter"/>
</dbReference>
<keyword evidence="5" id="KW-0963">Cytoplasm</keyword>
<dbReference type="GO" id="GO:0005049">
    <property type="term" value="F:nuclear export signal receptor activity"/>
    <property type="evidence" value="ECO:0007669"/>
    <property type="project" value="TreeGrafter"/>
</dbReference>
<dbReference type="InterPro" id="IPR001494">
    <property type="entry name" value="Importin-beta_N"/>
</dbReference>
<dbReference type="GO" id="GO:0005635">
    <property type="term" value="C:nuclear envelope"/>
    <property type="evidence" value="ECO:0007669"/>
    <property type="project" value="TreeGrafter"/>
</dbReference>
<organism evidence="9 10">
    <name type="scientific">Tieghemiomyces parasiticus</name>
    <dbReference type="NCBI Taxonomy" id="78921"/>
    <lineage>
        <taxon>Eukaryota</taxon>
        <taxon>Fungi</taxon>
        <taxon>Fungi incertae sedis</taxon>
        <taxon>Zoopagomycota</taxon>
        <taxon>Kickxellomycotina</taxon>
        <taxon>Dimargaritomycetes</taxon>
        <taxon>Dimargaritales</taxon>
        <taxon>Dimargaritaceae</taxon>
        <taxon>Tieghemiomyces</taxon>
    </lineage>
</organism>
<dbReference type="PROSITE" id="PS50166">
    <property type="entry name" value="IMPORTIN_B_NT"/>
    <property type="match status" value="1"/>
</dbReference>
<keyword evidence="4" id="KW-0813">Transport</keyword>
<dbReference type="GO" id="GO:0005829">
    <property type="term" value="C:cytosol"/>
    <property type="evidence" value="ECO:0007669"/>
    <property type="project" value="TreeGrafter"/>
</dbReference>
<dbReference type="GO" id="GO:0006606">
    <property type="term" value="P:protein import into nucleus"/>
    <property type="evidence" value="ECO:0007669"/>
    <property type="project" value="TreeGrafter"/>
</dbReference>
<evidence type="ECO:0000313" key="9">
    <source>
        <dbReference type="EMBL" id="KAJ1915884.1"/>
    </source>
</evidence>
<keyword evidence="6" id="KW-0653">Protein transport</keyword>
<dbReference type="InterPro" id="IPR013713">
    <property type="entry name" value="XPO2_central"/>
</dbReference>
<comment type="caution">
    <text evidence="9">The sequence shown here is derived from an EMBL/GenBank/DDBJ whole genome shotgun (WGS) entry which is preliminary data.</text>
</comment>
<dbReference type="EMBL" id="JANBPT010000609">
    <property type="protein sequence ID" value="KAJ1915884.1"/>
    <property type="molecule type" value="Genomic_DNA"/>
</dbReference>
<dbReference type="InterPro" id="IPR016024">
    <property type="entry name" value="ARM-type_fold"/>
</dbReference>
<reference evidence="9" key="1">
    <citation type="submission" date="2022-07" db="EMBL/GenBank/DDBJ databases">
        <title>Phylogenomic reconstructions and comparative analyses of Kickxellomycotina fungi.</title>
        <authorList>
            <person name="Reynolds N.K."/>
            <person name="Stajich J.E."/>
            <person name="Barry K."/>
            <person name="Grigoriev I.V."/>
            <person name="Crous P."/>
            <person name="Smith M.E."/>
        </authorList>
    </citation>
    <scope>NUCLEOTIDE SEQUENCE</scope>
    <source>
        <strain evidence="9">RSA 861</strain>
    </source>
</reference>
<evidence type="ECO:0000256" key="3">
    <source>
        <dbReference type="ARBA" id="ARBA00008669"/>
    </source>
</evidence>
<dbReference type="PANTHER" id="PTHR10997">
    <property type="entry name" value="IMPORTIN-7, 8, 11"/>
    <property type="match status" value="1"/>
</dbReference>
<evidence type="ECO:0000256" key="1">
    <source>
        <dbReference type="ARBA" id="ARBA00004123"/>
    </source>
</evidence>
<gene>
    <name evidence="9" type="primary">CSE1_2</name>
    <name evidence="9" type="ORF">IWQ60_008297</name>
</gene>
<keyword evidence="9" id="KW-0675">Receptor</keyword>
<dbReference type="AlphaFoldDB" id="A0A9W7ZSU1"/>
<evidence type="ECO:0000259" key="8">
    <source>
        <dbReference type="PROSITE" id="PS50166"/>
    </source>
</evidence>
<dbReference type="InterPro" id="IPR011989">
    <property type="entry name" value="ARM-like"/>
</dbReference>
<dbReference type="Pfam" id="PF03810">
    <property type="entry name" value="IBN_N"/>
    <property type="match status" value="1"/>
</dbReference>
<evidence type="ECO:0000256" key="5">
    <source>
        <dbReference type="ARBA" id="ARBA00022490"/>
    </source>
</evidence>
<accession>A0A9W7ZSU1</accession>
<dbReference type="Proteomes" id="UP001150569">
    <property type="component" value="Unassembled WGS sequence"/>
</dbReference>
<comment type="subcellular location">
    <subcellularLocation>
        <location evidence="2">Cytoplasm</location>
    </subcellularLocation>
    <subcellularLocation>
        <location evidence="1">Nucleus</location>
    </subcellularLocation>
</comment>
<dbReference type="SMART" id="SM00913">
    <property type="entry name" value="IBN_N"/>
    <property type="match status" value="1"/>
</dbReference>
<dbReference type="Pfam" id="PF03378">
    <property type="entry name" value="CAS_CSE1"/>
    <property type="match status" value="1"/>
</dbReference>
<evidence type="ECO:0000256" key="6">
    <source>
        <dbReference type="ARBA" id="ARBA00022927"/>
    </source>
</evidence>
<protein>
    <submittedName>
        <fullName evidence="9">Importin-alpha export receptor</fullName>
    </submittedName>
</protein>
<evidence type="ECO:0000256" key="2">
    <source>
        <dbReference type="ARBA" id="ARBA00004496"/>
    </source>
</evidence>
<evidence type="ECO:0000313" key="10">
    <source>
        <dbReference type="Proteomes" id="UP001150569"/>
    </source>
</evidence>
<sequence>MAVQAPTLDALAQYLQQTLQPGTRKQAEQYLQAAEKTPHFIISLLTLAGSDTTDPAVRFAASLYFKNYVKKHWEIHEDQTNVIAEEDRKAVKDKIVDLMISLPTNLQLQISDGLAIIAKHDFPDKWPTLIATLNSKLSPQNYHVNNGVLQTAHAIFKRWRKEFRSNDLFLEIRFVLEQFTGPFTEIFKTTDQLIETHKDNKEALQTLLPAMLLLVKIFYSLNCQDLPEYFEDHMAEFMGILHKYLVYQNPLVDNGDDDEATDVEKIKAGVCEIIALYTNRLEESFAPLLPKFVETVWSMLTTLGPQPKFDLLACKALGFLTTVVHQPGNRELFASEDTMKLVCEKIVLPNMALRESDEELFEDEPLQYVVHDVEAAEADTRRRAAGDLVRALLHAFPAETTRIVSTYVDHYLARYAQDPAGEWRAKDVALFMVTSISAVSVVARHGATKVNDLVNVTDFFSQHILGHLQKVDDGSHPILKVDAVKYVYTFRSQLTKDQLAALLPLLCQHLSHPHLAVAAYATLCLERIFFIKRDRRPLFSPDDVRPYVEPLFGVLFESLERAGSAERMAEREFTMKLIMRVIITYRQRVATLGPAVLAKLGAILDLVSRNPSNPQFNHYLFESLAVLARFTVAADPGAVGAFEQTLFPTFQYILQNDVADFTPYAFQILAQLLAAHAGRGLPDAYKALFPPLLQPVLWENSGNVPALVRLVKAYLQVGPDFVVPAHLSPVLGIFQKLLAHKATDHQAFDLLSTLWFYSPVAALQPQFKAVLTLILNRLQTRSHPKLVRAFVYFAAFLCALDKGGNSPSMPTLLVRELDAIQPQLFAGILQSLIIPNVKLLSTPLESKVAVVGYLRLLTTEPAMLQPPYAAVVPDLLVTLAEKLPVQVVDGAVGKTNGETANATAADEDDLDAIDLVDSTAFQTNYTRLATMAKTVLDPVPAVTDYRAYLKENLGQLNTAQPALLKTVAERLSPEAKAAFGM</sequence>
<dbReference type="PANTHER" id="PTHR10997:SF8">
    <property type="entry name" value="EXPORTIN-2"/>
    <property type="match status" value="1"/>
</dbReference>
<dbReference type="Pfam" id="PF08506">
    <property type="entry name" value="Cse1"/>
    <property type="match status" value="1"/>
</dbReference>
<feature type="domain" description="Importin N-terminal" evidence="8">
    <location>
        <begin position="27"/>
        <end position="101"/>
    </location>
</feature>